<dbReference type="InterPro" id="IPR025836">
    <property type="entry name" value="Zn_knuckle_CX2CX4HX4C"/>
</dbReference>
<dbReference type="Proteomes" id="UP000237347">
    <property type="component" value="Unassembled WGS sequence"/>
</dbReference>
<name>A0AAW0J0P4_QUESU</name>
<dbReference type="Pfam" id="PF14392">
    <property type="entry name" value="zf-CCHC_4"/>
    <property type="match status" value="1"/>
</dbReference>
<organism evidence="3 4">
    <name type="scientific">Quercus suber</name>
    <name type="common">Cork oak</name>
    <dbReference type="NCBI Taxonomy" id="58331"/>
    <lineage>
        <taxon>Eukaryota</taxon>
        <taxon>Viridiplantae</taxon>
        <taxon>Streptophyta</taxon>
        <taxon>Embryophyta</taxon>
        <taxon>Tracheophyta</taxon>
        <taxon>Spermatophyta</taxon>
        <taxon>Magnoliopsida</taxon>
        <taxon>eudicotyledons</taxon>
        <taxon>Gunneridae</taxon>
        <taxon>Pentapetalae</taxon>
        <taxon>rosids</taxon>
        <taxon>fabids</taxon>
        <taxon>Fagales</taxon>
        <taxon>Fagaceae</taxon>
        <taxon>Quercus</taxon>
    </lineage>
</organism>
<gene>
    <name evidence="3" type="ORF">CFP56_038985</name>
</gene>
<accession>A0AAW0J0P4</accession>
<sequence length="128" mass="14761">MKLDISQPLSRGRTIRMGGSKTGWVDFRYERLPIFCYWCRRIDHDDRDSPLWINSKESLGSKDKQFGPWLRADSEHLQRPMVTEVDKQKPSESNRGGKSSGKVNEQPRIVFKSRPTMAAKSYSGETDP</sequence>
<evidence type="ECO:0000313" key="4">
    <source>
        <dbReference type="Proteomes" id="UP000237347"/>
    </source>
</evidence>
<dbReference type="AlphaFoldDB" id="A0AAW0J0P4"/>
<evidence type="ECO:0000256" key="1">
    <source>
        <dbReference type="SAM" id="MobiDB-lite"/>
    </source>
</evidence>
<feature type="domain" description="Zinc knuckle CX2CX4HX4C" evidence="2">
    <location>
        <begin position="3"/>
        <end position="48"/>
    </location>
</feature>
<evidence type="ECO:0000313" key="3">
    <source>
        <dbReference type="EMBL" id="KAK7820275.1"/>
    </source>
</evidence>
<comment type="caution">
    <text evidence="3">The sequence shown here is derived from an EMBL/GenBank/DDBJ whole genome shotgun (WGS) entry which is preliminary data.</text>
</comment>
<feature type="compositionally biased region" description="Polar residues" evidence="1">
    <location>
        <begin position="93"/>
        <end position="103"/>
    </location>
</feature>
<protein>
    <recommendedName>
        <fullName evidence="2">Zinc knuckle CX2CX4HX4C domain-containing protein</fullName>
    </recommendedName>
</protein>
<feature type="region of interest" description="Disordered" evidence="1">
    <location>
        <begin position="77"/>
        <end position="128"/>
    </location>
</feature>
<keyword evidence="4" id="KW-1185">Reference proteome</keyword>
<reference evidence="3 4" key="1">
    <citation type="journal article" date="2018" name="Sci. Data">
        <title>The draft genome sequence of cork oak.</title>
        <authorList>
            <person name="Ramos A.M."/>
            <person name="Usie A."/>
            <person name="Barbosa P."/>
            <person name="Barros P.M."/>
            <person name="Capote T."/>
            <person name="Chaves I."/>
            <person name="Simoes F."/>
            <person name="Abreu I."/>
            <person name="Carrasquinho I."/>
            <person name="Faro C."/>
            <person name="Guimaraes J.B."/>
            <person name="Mendonca D."/>
            <person name="Nobrega F."/>
            <person name="Rodrigues L."/>
            <person name="Saibo N.J.M."/>
            <person name="Varela M.C."/>
            <person name="Egas C."/>
            <person name="Matos J."/>
            <person name="Miguel C.M."/>
            <person name="Oliveira M.M."/>
            <person name="Ricardo C.P."/>
            <person name="Goncalves S."/>
        </authorList>
    </citation>
    <scope>NUCLEOTIDE SEQUENCE [LARGE SCALE GENOMIC DNA]</scope>
    <source>
        <strain evidence="4">cv. HL8</strain>
    </source>
</reference>
<feature type="compositionally biased region" description="Basic and acidic residues" evidence="1">
    <location>
        <begin position="77"/>
        <end position="92"/>
    </location>
</feature>
<dbReference type="EMBL" id="PKMF04000744">
    <property type="protein sequence ID" value="KAK7820275.1"/>
    <property type="molecule type" value="Genomic_DNA"/>
</dbReference>
<evidence type="ECO:0000259" key="2">
    <source>
        <dbReference type="Pfam" id="PF14392"/>
    </source>
</evidence>
<proteinExistence type="predicted"/>